<reference evidence="2" key="3">
    <citation type="submission" date="2015-04" db="UniProtKB">
        <authorList>
            <consortium name="EnsemblPlants"/>
        </authorList>
    </citation>
    <scope>IDENTIFICATION</scope>
</reference>
<reference evidence="3" key="2">
    <citation type="submission" date="2013-12" db="EMBL/GenBank/DDBJ databases">
        <authorList>
            <person name="Yu Y."/>
            <person name="Lee S."/>
            <person name="de Baynast K."/>
            <person name="Wissotski M."/>
            <person name="Liu L."/>
            <person name="Talag J."/>
            <person name="Goicoechea J."/>
            <person name="Angelova A."/>
            <person name="Jetty R."/>
            <person name="Kudrna D."/>
            <person name="Golser W."/>
            <person name="Rivera L."/>
            <person name="Zhang J."/>
            <person name="Wing R."/>
        </authorList>
    </citation>
    <scope>NUCLEOTIDE SEQUENCE</scope>
</reference>
<keyword evidence="3" id="KW-1185">Reference proteome</keyword>
<evidence type="ECO:0000256" key="1">
    <source>
        <dbReference type="SAM" id="MobiDB-lite"/>
    </source>
</evidence>
<dbReference type="Gramene" id="LPERR02G22430.1">
    <property type="protein sequence ID" value="LPERR02G22430.1"/>
    <property type="gene ID" value="LPERR02G22430"/>
</dbReference>
<evidence type="ECO:0000313" key="2">
    <source>
        <dbReference type="EnsemblPlants" id="LPERR02G22430.1"/>
    </source>
</evidence>
<reference evidence="2 3" key="1">
    <citation type="submission" date="2012-08" db="EMBL/GenBank/DDBJ databases">
        <title>Oryza genome evolution.</title>
        <authorList>
            <person name="Wing R.A."/>
        </authorList>
    </citation>
    <scope>NUCLEOTIDE SEQUENCE</scope>
</reference>
<name>A0A0D9VJE4_9ORYZ</name>
<accession>A0A0D9VJE4</accession>
<feature type="compositionally biased region" description="Polar residues" evidence="1">
    <location>
        <begin position="53"/>
        <end position="70"/>
    </location>
</feature>
<feature type="region of interest" description="Disordered" evidence="1">
    <location>
        <begin position="41"/>
        <end position="70"/>
    </location>
</feature>
<evidence type="ECO:0000313" key="3">
    <source>
        <dbReference type="Proteomes" id="UP000032180"/>
    </source>
</evidence>
<organism evidence="2 3">
    <name type="scientific">Leersia perrieri</name>
    <dbReference type="NCBI Taxonomy" id="77586"/>
    <lineage>
        <taxon>Eukaryota</taxon>
        <taxon>Viridiplantae</taxon>
        <taxon>Streptophyta</taxon>
        <taxon>Embryophyta</taxon>
        <taxon>Tracheophyta</taxon>
        <taxon>Spermatophyta</taxon>
        <taxon>Magnoliopsida</taxon>
        <taxon>Liliopsida</taxon>
        <taxon>Poales</taxon>
        <taxon>Poaceae</taxon>
        <taxon>BOP clade</taxon>
        <taxon>Oryzoideae</taxon>
        <taxon>Oryzeae</taxon>
        <taxon>Oryzinae</taxon>
        <taxon>Leersia</taxon>
    </lineage>
</organism>
<dbReference type="EnsemblPlants" id="LPERR02G22430.1">
    <property type="protein sequence ID" value="LPERR02G22430.1"/>
    <property type="gene ID" value="LPERR02G22430"/>
</dbReference>
<dbReference type="HOGENOM" id="CLU_2761430_0_0_1"/>
<dbReference type="Proteomes" id="UP000032180">
    <property type="component" value="Chromosome 2"/>
</dbReference>
<proteinExistence type="predicted"/>
<dbReference type="AlphaFoldDB" id="A0A0D9VJE4"/>
<protein>
    <submittedName>
        <fullName evidence="2">Uncharacterized protein</fullName>
    </submittedName>
</protein>
<sequence>MAASPSPCRSPLHLAAPSGRTLAGRFVHVNCNTLAVIVGNAMPTNIGEDGPKANTSKPSRDSASLTKAQR</sequence>